<dbReference type="Gene3D" id="3.30.1360.120">
    <property type="entry name" value="Probable tRNA modification gtpase trme, domain 1"/>
    <property type="match status" value="1"/>
</dbReference>
<dbReference type="Proteomes" id="UP000198851">
    <property type="component" value="Unassembled WGS sequence"/>
</dbReference>
<accession>A0A1I4AA59</accession>
<dbReference type="OrthoDB" id="7350722at2"/>
<reference evidence="2" key="1">
    <citation type="submission" date="2016-10" db="EMBL/GenBank/DDBJ databases">
        <authorList>
            <person name="Varghese N."/>
            <person name="Submissions S."/>
        </authorList>
    </citation>
    <scope>NUCLEOTIDE SEQUENCE [LARGE SCALE GENOMIC DNA]</scope>
    <source>
        <strain evidence="2">DSM 28453</strain>
    </source>
</reference>
<evidence type="ECO:0000313" key="1">
    <source>
        <dbReference type="EMBL" id="SFK52977.1"/>
    </source>
</evidence>
<dbReference type="STRING" id="1280847.SAMN04488036_101234"/>
<dbReference type="RefSeq" id="WP_093319248.1">
    <property type="nucleotide sequence ID" value="NZ_FOSZ01000001.1"/>
</dbReference>
<dbReference type="EMBL" id="FOSZ01000001">
    <property type="protein sequence ID" value="SFK52977.1"/>
    <property type="molecule type" value="Genomic_DNA"/>
</dbReference>
<sequence>MAELSAKTPCAGLLPVSAGGVTLSEVDAGVLTSLSPRRGRAEALGKALDASVGAKLPEVNRATGEAGSRVIWFGQGQYLLMGPDPAAALGAEAAVTDQSDAWAVVRLDGVAAEDVLARLVPLDLRAQSFAVGHTARSMLGHMSVSITRTDPDTFQIMAFRSMAKTLVHEIETAMKGVAARGAG</sequence>
<proteinExistence type="predicted"/>
<name>A0A1I4AA59_9RHOB</name>
<evidence type="ECO:0000313" key="2">
    <source>
        <dbReference type="Proteomes" id="UP000198851"/>
    </source>
</evidence>
<organism evidence="1 2">
    <name type="scientific">Shimia haliotis</name>
    <dbReference type="NCBI Taxonomy" id="1280847"/>
    <lineage>
        <taxon>Bacteria</taxon>
        <taxon>Pseudomonadati</taxon>
        <taxon>Pseudomonadota</taxon>
        <taxon>Alphaproteobacteria</taxon>
        <taxon>Rhodobacterales</taxon>
        <taxon>Roseobacteraceae</taxon>
    </lineage>
</organism>
<keyword evidence="2" id="KW-1185">Reference proteome</keyword>
<gene>
    <name evidence="1" type="ORF">SAMN04488036_101234</name>
</gene>
<protein>
    <submittedName>
        <fullName evidence="1">Sarcosine oxidase subunit gamma</fullName>
    </submittedName>
</protein>
<dbReference type="AlphaFoldDB" id="A0A1I4AA59"/>
<dbReference type="SUPFAM" id="SSF103025">
    <property type="entry name" value="Folate-binding domain"/>
    <property type="match status" value="1"/>
</dbReference>
<dbReference type="Gene3D" id="3.30.70.1520">
    <property type="entry name" value="Heterotetrameric sarcosine oxidase"/>
    <property type="match status" value="1"/>
</dbReference>
<dbReference type="InterPro" id="IPR027266">
    <property type="entry name" value="TrmE/GcvT-like"/>
</dbReference>